<accession>A0ABQ6RNC9</accession>
<feature type="chain" id="PRO_5047008696" evidence="1">
    <location>
        <begin position="23"/>
        <end position="119"/>
    </location>
</feature>
<evidence type="ECO:0000313" key="3">
    <source>
        <dbReference type="Proteomes" id="UP000322915"/>
    </source>
</evidence>
<gene>
    <name evidence="2" type="ORF">EU509_00515</name>
</gene>
<sequence>MLKKLVFLLTVFMVFMVFNAKANHSCSGKVKDIQINKHGVLYSTFSGLASSAKLCDLSPAEGANDAEFCKALYSSLLVAKASDNTVTLWFNIDTNPSCSKGSWVDLYKDHGLYHFRLGS</sequence>
<keyword evidence="3" id="KW-1185">Reference proteome</keyword>
<evidence type="ECO:0000256" key="1">
    <source>
        <dbReference type="SAM" id="SignalP"/>
    </source>
</evidence>
<dbReference type="Proteomes" id="UP000322915">
    <property type="component" value="Unassembled WGS sequence"/>
</dbReference>
<proteinExistence type="predicted"/>
<organism evidence="2 3">
    <name type="scientific">Pseudoalteromonas fuliginea</name>
    <dbReference type="NCBI Taxonomy" id="1872678"/>
    <lineage>
        <taxon>Bacteria</taxon>
        <taxon>Pseudomonadati</taxon>
        <taxon>Pseudomonadota</taxon>
        <taxon>Gammaproteobacteria</taxon>
        <taxon>Alteromonadales</taxon>
        <taxon>Pseudoalteromonadaceae</taxon>
        <taxon>Pseudoalteromonas</taxon>
    </lineage>
</organism>
<dbReference type="RefSeq" id="WP_149604860.1">
    <property type="nucleotide sequence ID" value="NZ_SEUJ01000038.1"/>
</dbReference>
<comment type="caution">
    <text evidence="2">The sequence shown here is derived from an EMBL/GenBank/DDBJ whole genome shotgun (WGS) entry which is preliminary data.</text>
</comment>
<name>A0ABQ6RNC9_9GAMM</name>
<protein>
    <submittedName>
        <fullName evidence="2">Uncharacterized protein</fullName>
    </submittedName>
</protein>
<dbReference type="EMBL" id="SEUJ01000038">
    <property type="protein sequence ID" value="KAA1166165.1"/>
    <property type="molecule type" value="Genomic_DNA"/>
</dbReference>
<reference evidence="2 3" key="1">
    <citation type="submission" date="2019-01" db="EMBL/GenBank/DDBJ databases">
        <title>Genome sequences of marine Pseudoalteromonas species.</title>
        <authorList>
            <person name="Boraston A.B."/>
            <person name="Hehemann J.-H."/>
            <person name="Vickers C.J."/>
            <person name="Salama-Alber O."/>
            <person name="Abe K."/>
            <person name="Hettle A.J."/>
        </authorList>
    </citation>
    <scope>NUCLEOTIDE SEQUENCE [LARGE SCALE GENOMIC DNA]</scope>
    <source>
        <strain evidence="2 3">PS47</strain>
    </source>
</reference>
<keyword evidence="1" id="KW-0732">Signal</keyword>
<feature type="signal peptide" evidence="1">
    <location>
        <begin position="1"/>
        <end position="22"/>
    </location>
</feature>
<evidence type="ECO:0000313" key="2">
    <source>
        <dbReference type="EMBL" id="KAA1166165.1"/>
    </source>
</evidence>